<dbReference type="GO" id="GO:0047192">
    <property type="term" value="F:1-alkylglycerophosphocholine O-acetyltransferase activity"/>
    <property type="evidence" value="ECO:0007669"/>
    <property type="project" value="UniProtKB-EC"/>
</dbReference>
<feature type="compositionally biased region" description="Basic and acidic residues" evidence="7">
    <location>
        <begin position="21"/>
        <end position="41"/>
    </location>
</feature>
<name>A0A5B7BQF0_DAVIN</name>
<reference evidence="9" key="1">
    <citation type="submission" date="2019-08" db="EMBL/GenBank/DDBJ databases">
        <title>Reference gene set and small RNA set construction with multiple tissues from Davidia involucrata Baill.</title>
        <authorList>
            <person name="Yang H."/>
            <person name="Zhou C."/>
            <person name="Li G."/>
            <person name="Wang J."/>
            <person name="Gao P."/>
            <person name="Wang M."/>
            <person name="Wang R."/>
            <person name="Zhao Y."/>
        </authorList>
    </citation>
    <scope>NUCLEOTIDE SEQUENCE</scope>
    <source>
        <tissue evidence="9">Mixed with DoveR01_LX</tissue>
    </source>
</reference>
<evidence type="ECO:0000256" key="5">
    <source>
        <dbReference type="ARBA" id="ARBA00023136"/>
    </source>
</evidence>
<dbReference type="EMBL" id="GHES01040069">
    <property type="protein sequence ID" value="MPA70628.1"/>
    <property type="molecule type" value="Transcribed_RNA"/>
</dbReference>
<organism evidence="9">
    <name type="scientific">Davidia involucrata</name>
    <name type="common">Dove tree</name>
    <dbReference type="NCBI Taxonomy" id="16924"/>
    <lineage>
        <taxon>Eukaryota</taxon>
        <taxon>Viridiplantae</taxon>
        <taxon>Streptophyta</taxon>
        <taxon>Embryophyta</taxon>
        <taxon>Tracheophyta</taxon>
        <taxon>Spermatophyta</taxon>
        <taxon>Magnoliopsida</taxon>
        <taxon>eudicotyledons</taxon>
        <taxon>Gunneridae</taxon>
        <taxon>Pentapetalae</taxon>
        <taxon>asterids</taxon>
        <taxon>Cornales</taxon>
        <taxon>Nyssaceae</taxon>
        <taxon>Davidia</taxon>
    </lineage>
</organism>
<dbReference type="GO" id="GO:0047184">
    <property type="term" value="F:1-acylglycerophosphocholine O-acyltransferase activity"/>
    <property type="evidence" value="ECO:0007669"/>
    <property type="project" value="UniProtKB-EC"/>
</dbReference>
<dbReference type="EC" id="2.3.1.67" evidence="9"/>
<feature type="compositionally biased region" description="Basic and acidic residues" evidence="7">
    <location>
        <begin position="1"/>
        <end position="11"/>
    </location>
</feature>
<dbReference type="EC" id="2.3.1.23" evidence="9"/>
<feature type="transmembrane region" description="Helical" evidence="8">
    <location>
        <begin position="83"/>
        <end position="110"/>
    </location>
</feature>
<keyword evidence="1 9" id="KW-0808">Transferase</keyword>
<evidence type="ECO:0000256" key="4">
    <source>
        <dbReference type="ARBA" id="ARBA00023098"/>
    </source>
</evidence>
<dbReference type="GO" id="GO:0071618">
    <property type="term" value="F:lysophosphatidylethanolamine acyltransferase activity"/>
    <property type="evidence" value="ECO:0007669"/>
    <property type="project" value="TreeGrafter"/>
</dbReference>
<gene>
    <name evidence="9" type="ORF">Din_040069</name>
</gene>
<evidence type="ECO:0000256" key="3">
    <source>
        <dbReference type="ARBA" id="ARBA00022989"/>
    </source>
</evidence>
<accession>A0A5B7BQF0</accession>
<dbReference type="AlphaFoldDB" id="A0A5B7BQF0"/>
<dbReference type="GO" id="GO:0005783">
    <property type="term" value="C:endoplasmic reticulum"/>
    <property type="evidence" value="ECO:0007669"/>
    <property type="project" value="TreeGrafter"/>
</dbReference>
<keyword evidence="6 9" id="KW-0012">Acyltransferase</keyword>
<evidence type="ECO:0000256" key="7">
    <source>
        <dbReference type="SAM" id="MobiDB-lite"/>
    </source>
</evidence>
<keyword evidence="5 8" id="KW-0472">Membrane</keyword>
<evidence type="ECO:0000313" key="9">
    <source>
        <dbReference type="EMBL" id="MPA70628.1"/>
    </source>
</evidence>
<evidence type="ECO:0000256" key="8">
    <source>
        <dbReference type="SAM" id="Phobius"/>
    </source>
</evidence>
<evidence type="ECO:0000256" key="2">
    <source>
        <dbReference type="ARBA" id="ARBA00022692"/>
    </source>
</evidence>
<sequence>MESESELKDLNPESSPQPPHETMESEGSTKDDRPLLKHDSKNPTSQPVSAENLEELEKKFAAFVRDDVYGTMGLGELPWTEKVLLAVAFGTLVPIRVAAAITLLVFYYLICRVCTLFSAPNREGEQEDYAHMGGWKRAVIVQSGRFLSRVMLFVLGFYSIEETYRNPELDEKRNTEVPSFAPMVNY</sequence>
<dbReference type="PANTHER" id="PTHR23063:SF54">
    <property type="entry name" value="LYSOPHOSPHOLIPID ACYLTRANSFERASE LPEAT1"/>
    <property type="match status" value="1"/>
</dbReference>
<keyword evidence="3 8" id="KW-1133">Transmembrane helix</keyword>
<proteinExistence type="predicted"/>
<feature type="region of interest" description="Disordered" evidence="7">
    <location>
        <begin position="1"/>
        <end position="51"/>
    </location>
</feature>
<keyword evidence="2 8" id="KW-0812">Transmembrane</keyword>
<evidence type="ECO:0000256" key="6">
    <source>
        <dbReference type="ARBA" id="ARBA00023315"/>
    </source>
</evidence>
<dbReference type="PANTHER" id="PTHR23063">
    <property type="entry name" value="PHOSPHOLIPID ACYLTRANSFERASE"/>
    <property type="match status" value="1"/>
</dbReference>
<evidence type="ECO:0000256" key="1">
    <source>
        <dbReference type="ARBA" id="ARBA00022679"/>
    </source>
</evidence>
<dbReference type="GO" id="GO:0006644">
    <property type="term" value="P:phospholipid metabolic process"/>
    <property type="evidence" value="ECO:0007669"/>
    <property type="project" value="TreeGrafter"/>
</dbReference>
<protein>
    <submittedName>
        <fullName evidence="9">Putative lysophospholipid acyltransferase LPEAT1 isoform X5</fullName>
        <ecNumber evidence="9">2.3.1.23</ecNumber>
        <ecNumber evidence="9">2.3.1.67</ecNumber>
    </submittedName>
</protein>
<keyword evidence="4" id="KW-0443">Lipid metabolism</keyword>